<keyword evidence="3" id="KW-1185">Reference proteome</keyword>
<feature type="compositionally biased region" description="Polar residues" evidence="1">
    <location>
        <begin position="520"/>
        <end position="529"/>
    </location>
</feature>
<feature type="region of interest" description="Disordered" evidence="1">
    <location>
        <begin position="341"/>
        <end position="379"/>
    </location>
</feature>
<feature type="region of interest" description="Disordered" evidence="1">
    <location>
        <begin position="110"/>
        <end position="214"/>
    </location>
</feature>
<accession>A0AAN9PCM0</accession>
<dbReference type="PANTHER" id="PTHR33205:SF1">
    <property type="entry name" value="TRANSMEMBRANE PROTEIN"/>
    <property type="match status" value="1"/>
</dbReference>
<dbReference type="Proteomes" id="UP001359559">
    <property type="component" value="Unassembled WGS sequence"/>
</dbReference>
<organism evidence="2 3">
    <name type="scientific">Clitoria ternatea</name>
    <name type="common">Butterfly pea</name>
    <dbReference type="NCBI Taxonomy" id="43366"/>
    <lineage>
        <taxon>Eukaryota</taxon>
        <taxon>Viridiplantae</taxon>
        <taxon>Streptophyta</taxon>
        <taxon>Embryophyta</taxon>
        <taxon>Tracheophyta</taxon>
        <taxon>Spermatophyta</taxon>
        <taxon>Magnoliopsida</taxon>
        <taxon>eudicotyledons</taxon>
        <taxon>Gunneridae</taxon>
        <taxon>Pentapetalae</taxon>
        <taxon>rosids</taxon>
        <taxon>fabids</taxon>
        <taxon>Fabales</taxon>
        <taxon>Fabaceae</taxon>
        <taxon>Papilionoideae</taxon>
        <taxon>50 kb inversion clade</taxon>
        <taxon>NPAAA clade</taxon>
        <taxon>indigoferoid/millettioid clade</taxon>
        <taxon>Phaseoleae</taxon>
        <taxon>Clitoria</taxon>
    </lineage>
</organism>
<sequence length="631" mass="69520">MCKCHSHGTFPLFGLQSTHLNICYYHQDLHRRPLCPGSRLGFYSNRRALLLIEAWYLPQRLGEQFARQYRCGPLPEFPLASPRSGIVHYILGPNSRIPLVCTISELTVRRPGKRPRKTRSQSVPRPAYAVTRSRRESSSSSPPTADGFGTGTPAWEALGPPDFQGPPGAHRTPRDVRCSSSRWTLPPAEPFPGSPPTTTPPRLTPRVLQQSPCPPTHRGLVLASTAGYRSRVLAPSIFELVDSAVLLRAFTRVSSGFAPLRHSSSSFGSQQVKWEALRPIPGAPPTYPTPLKSFHKVGLESSSTGSSFPADSTKPIPLAVVSLDSRQGLWESCESIHLTVRRPGKRPRKTRSQSVPRPACGNPLSPREQLEQSTHSRRVRYWDPRAQPLEPILFPRRRRHSVLQIFKGRQGHTEHPATCGALLAAGPYLRLSHFQGGQAFSFEYLLLPSRSPPTTTPPRLTPRVLQQSPRPPTHRGLVLASTAGYRSRVLAPSIFELVDSVVSLRASTRGSSGFAPLRHSSPSFGSQQGCFPKQPDSPITPRGATGSGHNGALTLSGAPFQGTWARSATEDVSPDYNLEAKGNQFSWRNLQRLDGSRDSTIHTKYRISLRSSSMQEPGYPLPRVIHYDSLG</sequence>
<feature type="region of interest" description="Disordered" evidence="1">
    <location>
        <begin position="512"/>
        <end position="553"/>
    </location>
</feature>
<feature type="region of interest" description="Disordered" evidence="1">
    <location>
        <begin position="453"/>
        <end position="473"/>
    </location>
</feature>
<proteinExistence type="predicted"/>
<evidence type="ECO:0000313" key="3">
    <source>
        <dbReference type="Proteomes" id="UP001359559"/>
    </source>
</evidence>
<dbReference type="AlphaFoldDB" id="A0AAN9PCM0"/>
<feature type="compositionally biased region" description="Pro residues" evidence="1">
    <location>
        <begin position="187"/>
        <end position="203"/>
    </location>
</feature>
<comment type="caution">
    <text evidence="2">The sequence shown here is derived from an EMBL/GenBank/DDBJ whole genome shotgun (WGS) entry which is preliminary data.</text>
</comment>
<gene>
    <name evidence="2" type="ORF">RJT34_16775</name>
</gene>
<dbReference type="PANTHER" id="PTHR33205">
    <property type="entry name" value="TRANSMEMBRANE PROTEIN"/>
    <property type="match status" value="1"/>
</dbReference>
<evidence type="ECO:0000313" key="2">
    <source>
        <dbReference type="EMBL" id="KAK7293898.1"/>
    </source>
</evidence>
<name>A0AAN9PCM0_CLITE</name>
<dbReference type="AntiFam" id="ANF00034">
    <property type="entry name" value="Antisense to 5.8S rRNA"/>
</dbReference>
<reference evidence="2 3" key="1">
    <citation type="submission" date="2024-01" db="EMBL/GenBank/DDBJ databases">
        <title>The genomes of 5 underutilized Papilionoideae crops provide insights into root nodulation and disease resistance.</title>
        <authorList>
            <person name="Yuan L."/>
        </authorList>
    </citation>
    <scope>NUCLEOTIDE SEQUENCE [LARGE SCALE GENOMIC DNA]</scope>
    <source>
        <strain evidence="2">LY-2023</strain>
        <tissue evidence="2">Leaf</tissue>
    </source>
</reference>
<dbReference type="EMBL" id="JAYKXN010000004">
    <property type="protein sequence ID" value="KAK7293898.1"/>
    <property type="molecule type" value="Genomic_DNA"/>
</dbReference>
<protein>
    <submittedName>
        <fullName evidence="2">Uncharacterized protein</fullName>
    </submittedName>
</protein>
<feature type="compositionally biased region" description="Basic residues" evidence="1">
    <location>
        <begin position="110"/>
        <end position="119"/>
    </location>
</feature>
<evidence type="ECO:0000256" key="1">
    <source>
        <dbReference type="SAM" id="MobiDB-lite"/>
    </source>
</evidence>
<feature type="compositionally biased region" description="Basic residues" evidence="1">
    <location>
        <begin position="341"/>
        <end position="351"/>
    </location>
</feature>